<feature type="domain" description="Ig-like" evidence="5">
    <location>
        <begin position="523"/>
        <end position="609"/>
    </location>
</feature>
<feature type="domain" description="Ig-like" evidence="5">
    <location>
        <begin position="4"/>
        <end position="86"/>
    </location>
</feature>
<feature type="domain" description="Ig-like" evidence="5">
    <location>
        <begin position="796"/>
        <end position="879"/>
    </location>
</feature>
<dbReference type="FunFam" id="2.60.40.10:FF:001607">
    <property type="entry name" value="Leukocyte immune-type receptor TS32.15 L2.5a"/>
    <property type="match status" value="1"/>
</dbReference>
<evidence type="ECO:0000259" key="5">
    <source>
        <dbReference type="PROSITE" id="PS50835"/>
    </source>
</evidence>
<feature type="domain" description="Ig-like" evidence="5">
    <location>
        <begin position="250"/>
        <end position="335"/>
    </location>
</feature>
<keyword evidence="2" id="KW-1015">Disulfide bond</keyword>
<feature type="domain" description="Ig-like" evidence="5">
    <location>
        <begin position="897"/>
        <end position="966"/>
    </location>
</feature>
<keyword evidence="4" id="KW-1133">Transmembrane helix</keyword>
<reference evidence="6" key="1">
    <citation type="submission" date="2023-06" db="EMBL/GenBank/DDBJ databases">
        <title>Male Hemibagrus guttatus genome.</title>
        <authorList>
            <person name="Bian C."/>
        </authorList>
    </citation>
    <scope>NUCLEOTIDE SEQUENCE</scope>
    <source>
        <strain evidence="6">Male_cb2023</strain>
        <tissue evidence="6">Muscle</tissue>
    </source>
</reference>
<feature type="domain" description="Ig-like" evidence="5">
    <location>
        <begin position="614"/>
        <end position="697"/>
    </location>
</feature>
<dbReference type="InterPro" id="IPR013783">
    <property type="entry name" value="Ig-like_fold"/>
</dbReference>
<sequence>KPKPELTSSLKGAVLTGNSVTLYCTLKPQSAGWKFYWSKPTQSSETESHSYNISSVSVSDGGQYWCRAKRIKRVYYTDYSNELSLTVIESPKPTVTINPDTQVFIGETVTFRCDVQKGGDTEWTYDWFRENVTFSSFPTRKDFSISYVTDSHHARPKPVVSVQAADPDNVFTGETVTFSCEIKTGGYWQYHWFRDNNELSEAAGKKTFKISDVKKSNNGAYTCSGTQSSDPKYTQTSDAVTLTVSARPKPVVSVQAADPDNVFTGETVTFSCEIKTGGYWQYHWFRDNNELSEAAGKKTFTISDVKKSNNGAYTCRGTQSSDPKYTQTSDAVTLTVSEKPKPELTSSLKGAVLTGNSVTLYCTLKPQSAGWTFYWSKSTQSSETVTGSHSYNISPDSVSDGDQYRCRAGRIKRVYYTDYSNALSLTVIESPKPTVTINPDTQVFIGETVTFRCDVQKGRDTEWTYDWFRDNAAFYSSVTTQISISYVTDSHRGKYTCRGRTSDSQMSEMSDPVTLSVSENPKPELTSSLKGDVLTGNSVTLYCTLKPQSAGWKFYWSKYTWSHGTETETESDSYNISSVSVSDRGQYKCIAGRGNPVYYTHYSNPLSLTVIESPKPVVIIKPNPQVFSGETVTFRCNIQSRKDNEWAYIWNKKDYTEKPYKEIQEFNISVTVSDRGTYSCRGVSSDSQHSKDSDPFTLTVSEKPKPELTSDLKGAVLTGTSVTLYCTLKPHSDGWKFYWSIPTQSSETETETHHYFISSVRVSDGGQYKCRAGRGNTVYYTVYSDALWVKVTGGSPPVSLIISPNRTQHFTADSLSLSCDDQSDSTGWTVRGYTHNKRLFNCSSVSGSTCNISSLSTSHTGVYWCQSESGGRSNSVNITVHNGAVILDSPVHPVTAGRPLNLRCLYRSKMNPGSGVDFYKDDSILQNQTTGEMTISSVSKSDEGFYHCKHPERGESPKSWVSVRVSASRSTGVIIGLSLASVFVILMILLILLLHFKKKKGVQSQSPTLNQDTNQPADGGNVYGNTAIMTTGDSAVGSSNTIYSQVVARKKKQNDDAARGSQDVLYSQIEMKNVKRCNKDTDAESGDVTYAEIDLKKTKKPKRNQGKSSEGVDTVYSELKQNTDKGDFTDDVTYAQVMTKGKKNNAGNITKIADTTYAQVRTKGKIPGPL</sequence>
<dbReference type="SUPFAM" id="SSF48726">
    <property type="entry name" value="Immunoglobulin"/>
    <property type="match status" value="11"/>
</dbReference>
<keyword evidence="4" id="KW-0472">Membrane</keyword>
<dbReference type="InterPro" id="IPR007110">
    <property type="entry name" value="Ig-like_dom"/>
</dbReference>
<organism evidence="6 7">
    <name type="scientific">Hemibagrus guttatus</name>
    <dbReference type="NCBI Taxonomy" id="175788"/>
    <lineage>
        <taxon>Eukaryota</taxon>
        <taxon>Metazoa</taxon>
        <taxon>Chordata</taxon>
        <taxon>Craniata</taxon>
        <taxon>Vertebrata</taxon>
        <taxon>Euteleostomi</taxon>
        <taxon>Actinopterygii</taxon>
        <taxon>Neopterygii</taxon>
        <taxon>Teleostei</taxon>
        <taxon>Ostariophysi</taxon>
        <taxon>Siluriformes</taxon>
        <taxon>Bagridae</taxon>
        <taxon>Hemibagrus</taxon>
    </lineage>
</organism>
<proteinExistence type="predicted"/>
<evidence type="ECO:0000256" key="3">
    <source>
        <dbReference type="SAM" id="MobiDB-lite"/>
    </source>
</evidence>
<dbReference type="InterPro" id="IPR003599">
    <property type="entry name" value="Ig_sub"/>
</dbReference>
<feature type="region of interest" description="Disordered" evidence="3">
    <location>
        <begin position="498"/>
        <end position="518"/>
    </location>
</feature>
<feature type="domain" description="Ig-like" evidence="5">
    <location>
        <begin position="158"/>
        <end position="243"/>
    </location>
</feature>
<dbReference type="EMBL" id="JAUCMX010000005">
    <property type="protein sequence ID" value="KAK3546619.1"/>
    <property type="molecule type" value="Genomic_DNA"/>
</dbReference>
<keyword evidence="4" id="KW-0812">Transmembrane</keyword>
<dbReference type="GO" id="GO:0007166">
    <property type="term" value="P:cell surface receptor signaling pathway"/>
    <property type="evidence" value="ECO:0007669"/>
    <property type="project" value="TreeGrafter"/>
</dbReference>
<feature type="domain" description="Ig-like" evidence="5">
    <location>
        <begin position="342"/>
        <end position="424"/>
    </location>
</feature>
<dbReference type="Proteomes" id="UP001274896">
    <property type="component" value="Unassembled WGS sequence"/>
</dbReference>
<name>A0AAE0V9L8_9TELE</name>
<keyword evidence="1" id="KW-0732">Signal</keyword>
<evidence type="ECO:0000313" key="7">
    <source>
        <dbReference type="Proteomes" id="UP001274896"/>
    </source>
</evidence>
<dbReference type="InterPro" id="IPR050488">
    <property type="entry name" value="Ig_Fc_receptor"/>
</dbReference>
<protein>
    <recommendedName>
        <fullName evidence="5">Ig-like domain-containing protein</fullName>
    </recommendedName>
</protein>
<feature type="domain" description="Ig-like" evidence="5">
    <location>
        <begin position="706"/>
        <end position="772"/>
    </location>
</feature>
<dbReference type="GO" id="GO:0004888">
    <property type="term" value="F:transmembrane signaling receptor activity"/>
    <property type="evidence" value="ECO:0007669"/>
    <property type="project" value="TreeGrafter"/>
</dbReference>
<dbReference type="Pfam" id="PF13927">
    <property type="entry name" value="Ig_3"/>
    <property type="match status" value="5"/>
</dbReference>
<gene>
    <name evidence="6" type="ORF">QTP70_031232</name>
</gene>
<dbReference type="Gene3D" id="2.60.40.10">
    <property type="entry name" value="Immunoglobulins"/>
    <property type="match status" value="11"/>
</dbReference>
<dbReference type="SMART" id="SM00409">
    <property type="entry name" value="IG"/>
    <property type="match status" value="10"/>
</dbReference>
<dbReference type="GO" id="GO:0006955">
    <property type="term" value="P:immune response"/>
    <property type="evidence" value="ECO:0007669"/>
    <property type="project" value="TreeGrafter"/>
</dbReference>
<dbReference type="InterPro" id="IPR036179">
    <property type="entry name" value="Ig-like_dom_sf"/>
</dbReference>
<dbReference type="Pfam" id="PF13895">
    <property type="entry name" value="Ig_2"/>
    <property type="match status" value="2"/>
</dbReference>
<feature type="domain" description="Ig-like" evidence="5">
    <location>
        <begin position="433"/>
        <end position="514"/>
    </location>
</feature>
<dbReference type="AlphaFoldDB" id="A0AAE0V9L8"/>
<dbReference type="PROSITE" id="PS50835">
    <property type="entry name" value="IG_LIKE"/>
    <property type="match status" value="11"/>
</dbReference>
<feature type="transmembrane region" description="Helical" evidence="4">
    <location>
        <begin position="973"/>
        <end position="996"/>
    </location>
</feature>
<keyword evidence="7" id="KW-1185">Reference proteome</keyword>
<dbReference type="InterPro" id="IPR003598">
    <property type="entry name" value="Ig_sub2"/>
</dbReference>
<dbReference type="PANTHER" id="PTHR11481:SF64">
    <property type="entry name" value="FC RECEPTOR-LIKE PROTEIN 4"/>
    <property type="match status" value="1"/>
</dbReference>
<evidence type="ECO:0000313" key="6">
    <source>
        <dbReference type="EMBL" id="KAK3546619.1"/>
    </source>
</evidence>
<comment type="caution">
    <text evidence="6">The sequence shown here is derived from an EMBL/GenBank/DDBJ whole genome shotgun (WGS) entry which is preliminary data.</text>
</comment>
<evidence type="ECO:0000256" key="1">
    <source>
        <dbReference type="ARBA" id="ARBA00022729"/>
    </source>
</evidence>
<accession>A0AAE0V9L8</accession>
<evidence type="ECO:0000256" key="4">
    <source>
        <dbReference type="SAM" id="Phobius"/>
    </source>
</evidence>
<evidence type="ECO:0000256" key="2">
    <source>
        <dbReference type="ARBA" id="ARBA00023157"/>
    </source>
</evidence>
<feature type="compositionally biased region" description="Polar residues" evidence="3">
    <location>
        <begin position="502"/>
        <end position="518"/>
    </location>
</feature>
<dbReference type="GO" id="GO:0009897">
    <property type="term" value="C:external side of plasma membrane"/>
    <property type="evidence" value="ECO:0007669"/>
    <property type="project" value="TreeGrafter"/>
</dbReference>
<feature type="non-terminal residue" evidence="6">
    <location>
        <position position="1170"/>
    </location>
</feature>
<dbReference type="PANTHER" id="PTHR11481">
    <property type="entry name" value="IMMUNOGLOBULIN FC RECEPTOR"/>
    <property type="match status" value="1"/>
</dbReference>
<feature type="domain" description="Ig-like" evidence="5">
    <location>
        <begin position="93"/>
        <end position="131"/>
    </location>
</feature>
<dbReference type="SMART" id="SM00408">
    <property type="entry name" value="IGc2"/>
    <property type="match status" value="8"/>
</dbReference>